<dbReference type="CDD" id="cd00096">
    <property type="entry name" value="Ig"/>
    <property type="match status" value="1"/>
</dbReference>
<dbReference type="Gene3D" id="2.60.40.10">
    <property type="entry name" value="Immunoglobulins"/>
    <property type="match status" value="2"/>
</dbReference>
<dbReference type="SUPFAM" id="SSF48726">
    <property type="entry name" value="Immunoglobulin"/>
    <property type="match status" value="2"/>
</dbReference>
<evidence type="ECO:0000256" key="3">
    <source>
        <dbReference type="ARBA" id="ARBA00023180"/>
    </source>
</evidence>
<dbReference type="Ensembl" id="ENSEEET00000044478.2">
    <property type="protein sequence ID" value="ENSEEEP00000043978.2"/>
    <property type="gene ID" value="ENSEEEG00000020774.2"/>
</dbReference>
<dbReference type="PANTHER" id="PTHR44337:SF22">
    <property type="entry name" value="HEPACAM FAMILY MEMBER 2-LIKE"/>
    <property type="match status" value="1"/>
</dbReference>
<reference evidence="8" key="1">
    <citation type="journal article" date="2014" name="Science">
        <title>Nonhuman genetics. Genomic basis for the convergent evolution of electric organs.</title>
        <authorList>
            <person name="Gallant J.R."/>
            <person name="Traeger L.L."/>
            <person name="Volkening J.D."/>
            <person name="Moffett H."/>
            <person name="Chen P.H."/>
            <person name="Novina C.D."/>
            <person name="Phillips G.N.Jr."/>
            <person name="Anand R."/>
            <person name="Wells G.B."/>
            <person name="Pinch M."/>
            <person name="Guth R."/>
            <person name="Unguez G.A."/>
            <person name="Albert J.S."/>
            <person name="Zakon H.H."/>
            <person name="Samanta M.P."/>
            <person name="Sussman M.R."/>
        </authorList>
    </citation>
    <scope>NUCLEOTIDE SEQUENCE [LARGE SCALE GENOMIC DNA]</scope>
</reference>
<accession>A0A4W4H5V9</accession>
<keyword evidence="5" id="KW-0812">Transmembrane</keyword>
<sequence length="223" mass="24337">ITPCIYKAVGDDAELHLGFKGLDASSHLTWYHNQTRVYYRKSSTLLVEEQEVASDGTLTLENIQLSNAGHYRATVFNKMGVQQHSVTVSLCVLEPLSEPSVTLTCAETGVTLTCAEDDHSNMSVSWSKNRIQWKSATTAKTLTLHSSVIGAGENVSCTVSNRVSAKTSKEVALLCPDTGMLLFGMDFWTIVAIVSGGALVLLVLLGVCTCACYIHTRKHRRQR</sequence>
<keyword evidence="5" id="KW-0472">Membrane</keyword>
<proteinExistence type="predicted"/>
<dbReference type="InterPro" id="IPR052598">
    <property type="entry name" value="IgSF_CEA-related"/>
</dbReference>
<protein>
    <recommendedName>
        <fullName evidence="6">Ig-like domain-containing protein</fullName>
    </recommendedName>
</protein>
<feature type="domain" description="Ig-like" evidence="6">
    <location>
        <begin position="1"/>
        <end position="89"/>
    </location>
</feature>
<evidence type="ECO:0000256" key="5">
    <source>
        <dbReference type="SAM" id="Phobius"/>
    </source>
</evidence>
<evidence type="ECO:0000259" key="6">
    <source>
        <dbReference type="PROSITE" id="PS50835"/>
    </source>
</evidence>
<dbReference type="InterPro" id="IPR036179">
    <property type="entry name" value="Ig-like_dom_sf"/>
</dbReference>
<dbReference type="InterPro" id="IPR013098">
    <property type="entry name" value="Ig_I-set"/>
</dbReference>
<dbReference type="STRING" id="8005.ENSEEEP00000043978"/>
<reference evidence="8" key="2">
    <citation type="journal article" date="2017" name="Sci. Adv.">
        <title>A tail of two voltages: Proteomic comparison of the three electric organs of the electric eel.</title>
        <authorList>
            <person name="Traeger L.L."/>
            <person name="Sabat G."/>
            <person name="Barrett-Wilt G.A."/>
            <person name="Wells G.B."/>
            <person name="Sussman M.R."/>
        </authorList>
    </citation>
    <scope>NUCLEOTIDE SEQUENCE [LARGE SCALE GENOMIC DNA]</scope>
</reference>
<evidence type="ECO:0000313" key="7">
    <source>
        <dbReference type="Ensembl" id="ENSEEEP00000043978.2"/>
    </source>
</evidence>
<evidence type="ECO:0000256" key="1">
    <source>
        <dbReference type="ARBA" id="ARBA00022729"/>
    </source>
</evidence>
<feature type="domain" description="Ig-like" evidence="6">
    <location>
        <begin position="99"/>
        <end position="172"/>
    </location>
</feature>
<dbReference type="OMA" id="IFMFSTG"/>
<name>A0A4W4H5V9_ELEEL</name>
<reference evidence="7" key="3">
    <citation type="submission" date="2020-05" db="EMBL/GenBank/DDBJ databases">
        <title>Electrophorus electricus (electric eel) genome, fEleEle1, primary haplotype.</title>
        <authorList>
            <person name="Myers G."/>
            <person name="Meyer A."/>
            <person name="Fedrigo O."/>
            <person name="Formenti G."/>
            <person name="Rhie A."/>
            <person name="Tracey A."/>
            <person name="Sims Y."/>
            <person name="Jarvis E.D."/>
        </authorList>
    </citation>
    <scope>NUCLEOTIDE SEQUENCE [LARGE SCALE GENOMIC DNA]</scope>
</reference>
<keyword evidence="2" id="KW-1015">Disulfide bond</keyword>
<dbReference type="InterPro" id="IPR013783">
    <property type="entry name" value="Ig-like_fold"/>
</dbReference>
<feature type="transmembrane region" description="Helical" evidence="5">
    <location>
        <begin position="187"/>
        <end position="214"/>
    </location>
</feature>
<dbReference type="AlphaFoldDB" id="A0A4W4H5V9"/>
<reference evidence="7" key="4">
    <citation type="submission" date="2025-08" db="UniProtKB">
        <authorList>
            <consortium name="Ensembl"/>
        </authorList>
    </citation>
    <scope>IDENTIFICATION</scope>
</reference>
<dbReference type="InterPro" id="IPR007110">
    <property type="entry name" value="Ig-like_dom"/>
</dbReference>
<keyword evidence="3" id="KW-0325">Glycoprotein</keyword>
<organism evidence="7 8">
    <name type="scientific">Electrophorus electricus</name>
    <name type="common">Electric eel</name>
    <name type="synonym">Gymnotus electricus</name>
    <dbReference type="NCBI Taxonomy" id="8005"/>
    <lineage>
        <taxon>Eukaryota</taxon>
        <taxon>Metazoa</taxon>
        <taxon>Chordata</taxon>
        <taxon>Craniata</taxon>
        <taxon>Vertebrata</taxon>
        <taxon>Euteleostomi</taxon>
        <taxon>Actinopterygii</taxon>
        <taxon>Neopterygii</taxon>
        <taxon>Teleostei</taxon>
        <taxon>Ostariophysi</taxon>
        <taxon>Gymnotiformes</taxon>
        <taxon>Gymnotoidei</taxon>
        <taxon>Gymnotidae</taxon>
        <taxon>Electrophorus</taxon>
    </lineage>
</organism>
<dbReference type="PROSITE" id="PS50835">
    <property type="entry name" value="IG_LIKE"/>
    <property type="match status" value="2"/>
</dbReference>
<keyword evidence="5" id="KW-1133">Transmembrane helix</keyword>
<dbReference type="Pfam" id="PF07679">
    <property type="entry name" value="I-set"/>
    <property type="match status" value="1"/>
</dbReference>
<dbReference type="PANTHER" id="PTHR44337">
    <property type="entry name" value="CARCINOEMBRYONIC ANTIGEN-RELATED CELL ADHESION MOLECULE 8"/>
    <property type="match status" value="1"/>
</dbReference>
<dbReference type="Proteomes" id="UP000314983">
    <property type="component" value="Chromosome 25"/>
</dbReference>
<evidence type="ECO:0000313" key="8">
    <source>
        <dbReference type="Proteomes" id="UP000314983"/>
    </source>
</evidence>
<keyword evidence="8" id="KW-1185">Reference proteome</keyword>
<evidence type="ECO:0000256" key="4">
    <source>
        <dbReference type="ARBA" id="ARBA00023319"/>
    </source>
</evidence>
<keyword evidence="1" id="KW-0732">Signal</keyword>
<dbReference type="GeneTree" id="ENSGT01030000235037"/>
<keyword evidence="4" id="KW-0393">Immunoglobulin domain</keyword>
<evidence type="ECO:0000256" key="2">
    <source>
        <dbReference type="ARBA" id="ARBA00023157"/>
    </source>
</evidence>
<reference evidence="7" key="5">
    <citation type="submission" date="2025-09" db="UniProtKB">
        <authorList>
            <consortium name="Ensembl"/>
        </authorList>
    </citation>
    <scope>IDENTIFICATION</scope>
</reference>